<evidence type="ECO:0000313" key="4">
    <source>
        <dbReference type="EMBL" id="QCA29692.1"/>
    </source>
</evidence>
<accession>A0AAJ5EHC3</accession>
<geneLocation type="plasmid" evidence="4 6">
    <name>punnamed2</name>
</geneLocation>
<dbReference type="PIRSF" id="PIRSF002070">
    <property type="entry name" value="SSB"/>
    <property type="match status" value="1"/>
</dbReference>
<dbReference type="GO" id="GO:0009295">
    <property type="term" value="C:nucleoid"/>
    <property type="evidence" value="ECO:0007669"/>
    <property type="project" value="TreeGrafter"/>
</dbReference>
<dbReference type="HAMAP" id="MF_00984">
    <property type="entry name" value="SSB"/>
    <property type="match status" value="1"/>
</dbReference>
<evidence type="ECO:0000313" key="6">
    <source>
        <dbReference type="Proteomes" id="UP000296883"/>
    </source>
</evidence>
<dbReference type="PANTHER" id="PTHR10302">
    <property type="entry name" value="SINGLE-STRANDED DNA-BINDING PROTEIN"/>
    <property type="match status" value="1"/>
</dbReference>
<dbReference type="Pfam" id="PF00436">
    <property type="entry name" value="SSB"/>
    <property type="match status" value="1"/>
</dbReference>
<dbReference type="Proteomes" id="UP000296883">
    <property type="component" value="Plasmid punnamed2"/>
</dbReference>
<dbReference type="NCBIfam" id="TIGR00621">
    <property type="entry name" value="ssb"/>
    <property type="match status" value="1"/>
</dbReference>
<dbReference type="EMBL" id="SRHU01000007">
    <property type="protein sequence ID" value="TFZ42967.1"/>
    <property type="molecule type" value="Genomic_DNA"/>
</dbReference>
<sequence>MNNGNVVGRLTKTPQLKTTKNGTSVCTFTMAVDRPGTYGDKKKVDFIDWILWRKDAENFVKYCRKGTLLAVTGIITTRIYKDRDGKNRKITELTGTFFQILKQPTTKETMEESNQNHHLKDDTDYFIDISDDDVPF</sequence>
<name>A0AAJ5EHC3_9ENTE</name>
<comment type="subunit">
    <text evidence="2">Homotetramer.</text>
</comment>
<gene>
    <name evidence="5" type="ORF">E4031_01650</name>
    <name evidence="4" type="ORF">E4Z98_09910</name>
</gene>
<proteinExistence type="inferred from homology"/>
<keyword evidence="6" id="KW-1185">Reference proteome</keyword>
<dbReference type="EMBL" id="CP038867">
    <property type="protein sequence ID" value="QCA29692.1"/>
    <property type="molecule type" value="Genomic_DNA"/>
</dbReference>
<keyword evidence="4" id="KW-0614">Plasmid</keyword>
<keyword evidence="1 2" id="KW-0238">DNA-binding</keyword>
<comment type="caution">
    <text evidence="2">Lacks conserved residue(s) required for the propagation of feature annotation.</text>
</comment>
<dbReference type="GO" id="GO:0003697">
    <property type="term" value="F:single-stranded DNA binding"/>
    <property type="evidence" value="ECO:0007669"/>
    <property type="project" value="UniProtKB-UniRule"/>
</dbReference>
<reference evidence="5 7" key="1">
    <citation type="submission" date="2019-03" db="EMBL/GenBank/DDBJ databases">
        <title>Vagococcus sp. was isolated fron gut of Carduelis flavirostris.</title>
        <authorList>
            <person name="Ge Y."/>
        </authorList>
    </citation>
    <scope>NUCLEOTIDE SEQUENCE [LARGE SCALE GENOMIC DNA]</scope>
    <source>
        <strain evidence="5 7">CF-210</strain>
    </source>
</reference>
<dbReference type="AlphaFoldDB" id="A0AAJ5EHC3"/>
<dbReference type="SUPFAM" id="SSF50249">
    <property type="entry name" value="Nucleic acid-binding proteins"/>
    <property type="match status" value="1"/>
</dbReference>
<dbReference type="CDD" id="cd04496">
    <property type="entry name" value="SSB_OBF"/>
    <property type="match status" value="1"/>
</dbReference>
<evidence type="ECO:0000313" key="5">
    <source>
        <dbReference type="EMBL" id="TFZ42967.1"/>
    </source>
</evidence>
<dbReference type="PROSITE" id="PS50935">
    <property type="entry name" value="SSB"/>
    <property type="match status" value="1"/>
</dbReference>
<organism evidence="5 7">
    <name type="scientific">Vagococcus xieshaowenii</name>
    <dbReference type="NCBI Taxonomy" id="2562451"/>
    <lineage>
        <taxon>Bacteria</taxon>
        <taxon>Bacillati</taxon>
        <taxon>Bacillota</taxon>
        <taxon>Bacilli</taxon>
        <taxon>Lactobacillales</taxon>
        <taxon>Enterococcaceae</taxon>
        <taxon>Vagococcus</taxon>
    </lineage>
</organism>
<dbReference type="GO" id="GO:0006260">
    <property type="term" value="P:DNA replication"/>
    <property type="evidence" value="ECO:0007669"/>
    <property type="project" value="InterPro"/>
</dbReference>
<dbReference type="InterPro" id="IPR011344">
    <property type="entry name" value="ssDNA-bd"/>
</dbReference>
<evidence type="ECO:0000256" key="2">
    <source>
        <dbReference type="HAMAP-Rule" id="MF_00984"/>
    </source>
</evidence>
<protein>
    <recommendedName>
        <fullName evidence="2 3">Single-stranded DNA-binding protein</fullName>
        <shortName evidence="2">SSB</shortName>
    </recommendedName>
</protein>
<evidence type="ECO:0000256" key="1">
    <source>
        <dbReference type="ARBA" id="ARBA00023125"/>
    </source>
</evidence>
<dbReference type="RefSeq" id="WP_135253593.1">
    <property type="nucleotide sequence ID" value="NZ_CP038867.1"/>
</dbReference>
<reference evidence="4 6" key="2">
    <citation type="submission" date="2019-04" db="EMBL/GenBank/DDBJ databases">
        <authorList>
            <person name="Ge Y."/>
        </authorList>
    </citation>
    <scope>NUCLEOTIDE SEQUENCE [LARGE SCALE GENOMIC DNA]</scope>
    <source>
        <strain evidence="4">CF-49</strain>
        <strain evidence="6">personal::cf-49</strain>
        <plasmid evidence="4 6">punnamed2</plasmid>
    </source>
</reference>
<evidence type="ECO:0000256" key="3">
    <source>
        <dbReference type="PIRNR" id="PIRNR002070"/>
    </source>
</evidence>
<dbReference type="Proteomes" id="UP000297725">
    <property type="component" value="Unassembled WGS sequence"/>
</dbReference>
<dbReference type="Gene3D" id="2.40.50.140">
    <property type="entry name" value="Nucleic acid-binding proteins"/>
    <property type="match status" value="1"/>
</dbReference>
<dbReference type="InterPro" id="IPR000424">
    <property type="entry name" value="Primosome_PriB/ssb"/>
</dbReference>
<dbReference type="InterPro" id="IPR012340">
    <property type="entry name" value="NA-bd_OB-fold"/>
</dbReference>
<evidence type="ECO:0000313" key="7">
    <source>
        <dbReference type="Proteomes" id="UP000297725"/>
    </source>
</evidence>
<dbReference type="PANTHER" id="PTHR10302:SF27">
    <property type="entry name" value="SINGLE-STRANDED DNA-BINDING PROTEIN"/>
    <property type="match status" value="1"/>
</dbReference>